<dbReference type="InterPro" id="IPR046770">
    <property type="entry name" value="DOCKER_Lobe_B"/>
</dbReference>
<dbReference type="InterPro" id="IPR026791">
    <property type="entry name" value="DOCK"/>
</dbReference>
<dbReference type="GO" id="GO:0005737">
    <property type="term" value="C:cytoplasm"/>
    <property type="evidence" value="ECO:0007669"/>
    <property type="project" value="UniProtKB-SubCell"/>
</dbReference>
<sequence>MKWTPVSDKQKYGVAIANFFSNDKPHRLQLTVGETVHILEENADWYYGTNMRNRKIRGIFPKNYIAIKECHVDKITTVEEVIPKEPAIIKEITAVLREWGPLWKQLYLRNRTSFDTVRSYIFELVEARRKILSGTLPMDELREIKQKVISRIEMGNALLDLDIVVRDSNGNIMNPEFTSTIAVYFAHVEAAERIALQKSAQAQMAQDPYSYNITNNNQRFSQRSSGANSSSSSANLGTTHCLNVMVVFRRFEGGKLTDDVDLIMSLYDPKEARFITENYVVRWTKTSTANTFDYNSMRCLFTDLGSKDLRRERVCFVCQVVRIGPMEMRDPETRKSGNIGSITGKVKTESGDMRRPFGVAVLDVTAILKRQTEGDEEKPTFVPCVPCGEHESLDALIRKVTNLSKEVTQKEQRGLHLTFKALPGDQKTVREENPHLISGTTSLARKMGFPEIILPGDVRNDLYLTVLQAEFARGGVKTGGNIQVTVKVCDAHGRVLPGVISIGAGTENTSEYQSLIYYHEDKPKWSETFKVDVPIEDFYNAHLRITFRHRSSNEAKDKTERPFGMSFVKLMQSNGTTLSDKVHDLLIYRIDNKKFMENDTSYLDTLPSTREELAELPNGGSSLGNNKLGLTLSSKDSFQISTLVCSTKLTQNVDLLGLLKWFDNKADLQRYLMALMKVDGEEVVKFLQDILDALFTILGQNGDSEVYDNLVFECLVFLIGLISDRKYQHFRPVLDLYIQENFSATLAYNKLIIVLRYYVEHLAVNSLNEPTGGVPLRVVRSLEYLLKFIVHSRKLFAHLNEDNDAEAFAESLDSLLCSITKLMNYKSENMVELQDACLMYFPCVISDVLEVFDGPRLSVIVTQLINSAPPGRLMAQKLTCMKDVIKSRLFDDRNCRDVLLPCFCSHIKNLLDNFDCEDVRKIEPHRLREFELAIETSSEMMLSLYGGDDTSNDITIVMMTMLRSVIQTVIRLDWSSPLVGNVVALMIDIFRQMNDFHFKSYMGHFVTETDLTDFLMEILLVFKDLVRKTVYPKDWCDMIMLQNSVTLRCLRHFSLTIKAKERAFNEQVWNNFFHCSIAFMTQESLQLEQFSPNKRDKLILRYKDMRRETGYEVRSMWFALQEHKIRFIPAMVGPILEMTMIPESDLRKNTIPIFFDMMQCEFYSTLRTGTKGHFGLFENEFITKVDVLVEGGKADPEYQKLFCELLQRLVENHAGLQMSGPRFVKMAGGLMDRLLQYRSIANDESKENRMSCTVNLLEFYNEINRKEMYIRYLHKLCDLHLECENFIEAGFALKQHARLLNWSDDVLPNLLRSSKYPHCDTHKDLKEQLYYDIVENFDKGRLWEAGLGLCKELDALYENETYDYNQLSQIHGKISTFYDNIMKVLRPEPEYFRVGYYGRGFPAFLQNKVFVYRGKEYERLADFSARLLNQFPNASLLTKLTEPDDEVTKSNRQFLQINHVDPVMAYQERFRGKAVHDNILRYYKVNEVREFTFDRLMRKTPSGSSEENEFANMWVERKTLEIAHPLPGLLRWFAVVRTTTVEVSPIQHAIETMEKTNSKLIESIQQQKCDSSTPLSPLTMQLSGIIDPAVSGGITNYEKAFFTEEAMQNMTPQDLEFLPILQRTIALLVPILAEGLRVHKMRMLDKIRQHHEHMEACFVQLREHIERHYGTASLPTELADGNQRRAMRSLISQPPTVRGGGDNHRDNRERDNSNNFSSFASLPDAGGKNSRSWKANLTLTRKSRDSRERENASNTTGSSSTGLILSASMVVATTNRRNSGAACDNGLEHHTGDCCETAGQLRKKTSSASTHSLSSMSAGGGDTTSIIELSEPLVTQRPSRVEQERRSRPSSAQYTRNPLSPPLPLGDGVDGPSGGCNNGGGSFFGGLPHQESLPVSFPDQDTPPPLPLKVNSIDSSMSLQGGGGGTSSGGVPSSSYSSVAGSGGTSIGRSVPTSMSVGGGLDDVVALRRLPPKMKPPPLPAKETASASPKK</sequence>
<comment type="similarity">
    <text evidence="7">Belongs to the DOCK family.</text>
</comment>
<evidence type="ECO:0000259" key="10">
    <source>
        <dbReference type="PROSITE" id="PS51650"/>
    </source>
</evidence>
<dbReference type="CDD" id="cd11872">
    <property type="entry name" value="SH3_DOCK_AB"/>
    <property type="match status" value="1"/>
</dbReference>
<keyword evidence="3" id="KW-0963">Cytoplasm</keyword>
<dbReference type="Gene3D" id="1.20.1270.350">
    <property type="entry name" value="Dedicator of cytokinesis N-terminal subdomain"/>
    <property type="match status" value="1"/>
</dbReference>
<dbReference type="InParanoid" id="A0A7M7JAF6"/>
<dbReference type="InterPro" id="IPR027357">
    <property type="entry name" value="DOCKER_dom"/>
</dbReference>
<organism evidence="12 13">
    <name type="scientific">Varroa destructor</name>
    <name type="common">Honeybee mite</name>
    <dbReference type="NCBI Taxonomy" id="109461"/>
    <lineage>
        <taxon>Eukaryota</taxon>
        <taxon>Metazoa</taxon>
        <taxon>Ecdysozoa</taxon>
        <taxon>Arthropoda</taxon>
        <taxon>Chelicerata</taxon>
        <taxon>Arachnida</taxon>
        <taxon>Acari</taxon>
        <taxon>Parasitiformes</taxon>
        <taxon>Mesostigmata</taxon>
        <taxon>Gamasina</taxon>
        <taxon>Dermanyssoidea</taxon>
        <taxon>Varroidae</taxon>
        <taxon>Varroa</taxon>
    </lineage>
</organism>
<dbReference type="GO" id="GO:0005886">
    <property type="term" value="C:plasma membrane"/>
    <property type="evidence" value="ECO:0007669"/>
    <property type="project" value="TreeGrafter"/>
</dbReference>
<evidence type="ECO:0000256" key="6">
    <source>
        <dbReference type="PROSITE-ProRule" id="PRU00192"/>
    </source>
</evidence>
<dbReference type="Pfam" id="PF07653">
    <property type="entry name" value="SH3_2"/>
    <property type="match status" value="1"/>
</dbReference>
<dbReference type="Pfam" id="PF16172">
    <property type="entry name" value="DOCK_N"/>
    <property type="match status" value="1"/>
</dbReference>
<evidence type="ECO:0000256" key="7">
    <source>
        <dbReference type="PROSITE-ProRule" id="PRU00983"/>
    </source>
</evidence>
<keyword evidence="13" id="KW-1185">Reference proteome</keyword>
<keyword evidence="2 6" id="KW-0728">SH3 domain</keyword>
<dbReference type="InterPro" id="IPR043162">
    <property type="entry name" value="DOCK_C_lobe_C"/>
</dbReference>
<dbReference type="PROSITE" id="PS51651">
    <property type="entry name" value="DOCKER"/>
    <property type="match status" value="1"/>
</dbReference>
<dbReference type="InterPro" id="IPR032376">
    <property type="entry name" value="DOCK_N"/>
</dbReference>
<evidence type="ECO:0000259" key="11">
    <source>
        <dbReference type="PROSITE" id="PS51651"/>
    </source>
</evidence>
<proteinExistence type="inferred from homology"/>
<dbReference type="Gene3D" id="1.25.40.410">
    <property type="match status" value="1"/>
</dbReference>
<dbReference type="InterPro" id="IPR046769">
    <property type="entry name" value="DOCKER_Lobe_A"/>
</dbReference>
<feature type="compositionally biased region" description="Basic and acidic residues" evidence="8">
    <location>
        <begin position="1701"/>
        <end position="1712"/>
    </location>
</feature>
<name>A0A7M7JAF6_VARDE</name>
<dbReference type="InterPro" id="IPR001452">
    <property type="entry name" value="SH3_domain"/>
</dbReference>
<dbReference type="Proteomes" id="UP000594260">
    <property type="component" value="Unplaced"/>
</dbReference>
<evidence type="ECO:0000256" key="3">
    <source>
        <dbReference type="ARBA" id="ARBA00022490"/>
    </source>
</evidence>
<dbReference type="SUPFAM" id="SSF48371">
    <property type="entry name" value="ARM repeat"/>
    <property type="match status" value="1"/>
</dbReference>
<reference evidence="12" key="1">
    <citation type="submission" date="2021-01" db="UniProtKB">
        <authorList>
            <consortium name="EnsemblMetazoa"/>
        </authorList>
    </citation>
    <scope>IDENTIFICATION</scope>
</reference>
<keyword evidence="5" id="KW-0344">Guanine-nucleotide releasing factor</keyword>
<dbReference type="FunCoup" id="A0A7M7JAF6">
    <property type="interactions" value="624"/>
</dbReference>
<dbReference type="GO" id="GO:0007520">
    <property type="term" value="P:myoblast fusion"/>
    <property type="evidence" value="ECO:0007669"/>
    <property type="project" value="TreeGrafter"/>
</dbReference>
<dbReference type="InterPro" id="IPR043161">
    <property type="entry name" value="DOCK_C_lobe_A"/>
</dbReference>
<dbReference type="InterPro" id="IPR016024">
    <property type="entry name" value="ARM-type_fold"/>
</dbReference>
<accession>A0A7M7JAF6</accession>
<dbReference type="GO" id="GO:0016477">
    <property type="term" value="P:cell migration"/>
    <property type="evidence" value="ECO:0007669"/>
    <property type="project" value="TreeGrafter"/>
</dbReference>
<dbReference type="SUPFAM" id="SSF50044">
    <property type="entry name" value="SH3-domain"/>
    <property type="match status" value="1"/>
</dbReference>
<feature type="compositionally biased region" description="Gly residues" evidence="8">
    <location>
        <begin position="1868"/>
        <end position="1884"/>
    </location>
</feature>
<dbReference type="PROSITE" id="PS50002">
    <property type="entry name" value="SH3"/>
    <property type="match status" value="1"/>
</dbReference>
<evidence type="ECO:0000256" key="5">
    <source>
        <dbReference type="ARBA" id="ARBA00022658"/>
    </source>
</evidence>
<dbReference type="OMA" id="LWDNQAF"/>
<dbReference type="Gene3D" id="2.60.40.150">
    <property type="entry name" value="C2 domain"/>
    <property type="match status" value="1"/>
</dbReference>
<dbReference type="Pfam" id="PF06920">
    <property type="entry name" value="DHR-2_Lobe_A"/>
    <property type="match status" value="1"/>
</dbReference>
<feature type="compositionally biased region" description="Basic and acidic residues" evidence="8">
    <location>
        <begin position="1742"/>
        <end position="1751"/>
    </location>
</feature>
<dbReference type="FunFam" id="1.20.58.740:FF:000004">
    <property type="entry name" value="Dedicator of cytokinesis protein 1"/>
    <property type="match status" value="1"/>
</dbReference>
<evidence type="ECO:0000256" key="4">
    <source>
        <dbReference type="ARBA" id="ARBA00022553"/>
    </source>
</evidence>
<dbReference type="SMART" id="SM00326">
    <property type="entry name" value="SH3"/>
    <property type="match status" value="1"/>
</dbReference>
<evidence type="ECO:0000313" key="12">
    <source>
        <dbReference type="EnsemblMetazoa" id="XP_022646933"/>
    </source>
</evidence>
<dbReference type="PANTHER" id="PTHR45653">
    <property type="entry name" value="DEDICATOR OF CYTOKINESIS"/>
    <property type="match status" value="1"/>
</dbReference>
<evidence type="ECO:0000256" key="8">
    <source>
        <dbReference type="SAM" id="MobiDB-lite"/>
    </source>
</evidence>
<dbReference type="PANTHER" id="PTHR45653:SF10">
    <property type="entry name" value="MYOBLAST CITY, ISOFORM B"/>
    <property type="match status" value="1"/>
</dbReference>
<feature type="region of interest" description="Disordered" evidence="8">
    <location>
        <begin position="1830"/>
        <end position="1991"/>
    </location>
</feature>
<dbReference type="InterPro" id="IPR036028">
    <property type="entry name" value="SH3-like_dom_sf"/>
</dbReference>
<dbReference type="InterPro" id="IPR027007">
    <property type="entry name" value="C2_DOCK-type_domain"/>
</dbReference>
<evidence type="ECO:0008006" key="14">
    <source>
        <dbReference type="Google" id="ProtNLM"/>
    </source>
</evidence>
<comment type="subcellular location">
    <subcellularLocation>
        <location evidence="1">Cytoplasm</location>
    </subcellularLocation>
</comment>
<dbReference type="Pfam" id="PF20422">
    <property type="entry name" value="DHR-2_Lobe_B"/>
    <property type="match status" value="1"/>
</dbReference>
<dbReference type="Pfam" id="PF23554">
    <property type="entry name" value="TPR_DOCK"/>
    <property type="match status" value="1"/>
</dbReference>
<dbReference type="Pfam" id="PF20421">
    <property type="entry name" value="DHR-2_Lobe_C"/>
    <property type="match status" value="1"/>
</dbReference>
<feature type="compositionally biased region" description="Low complexity" evidence="8">
    <location>
        <begin position="1752"/>
        <end position="1761"/>
    </location>
</feature>
<evidence type="ECO:0000256" key="2">
    <source>
        <dbReference type="ARBA" id="ARBA00022443"/>
    </source>
</evidence>
<dbReference type="RefSeq" id="XP_022646934.1">
    <property type="nucleotide sequence ID" value="XM_022791199.1"/>
</dbReference>
<feature type="compositionally biased region" description="Polar residues" evidence="8">
    <location>
        <begin position="1729"/>
        <end position="1740"/>
    </location>
</feature>
<dbReference type="PROSITE" id="PS51650">
    <property type="entry name" value="C2_DOCK"/>
    <property type="match status" value="1"/>
</dbReference>
<dbReference type="Gene3D" id="2.30.30.40">
    <property type="entry name" value="SH3 Domains"/>
    <property type="match status" value="1"/>
</dbReference>
<dbReference type="InterPro" id="IPR035892">
    <property type="entry name" value="C2_domain_sf"/>
</dbReference>
<feature type="domain" description="DOCKER" evidence="11">
    <location>
        <begin position="1260"/>
        <end position="1674"/>
    </location>
</feature>
<dbReference type="GeneID" id="111244278"/>
<dbReference type="InterPro" id="IPR046773">
    <property type="entry name" value="DOCKER_Lobe_C"/>
</dbReference>
<dbReference type="OrthoDB" id="18896at2759"/>
<dbReference type="EnsemblMetazoa" id="XM_022791198">
    <property type="protein sequence ID" value="XP_022646933"/>
    <property type="gene ID" value="LOC111244278"/>
</dbReference>
<dbReference type="Pfam" id="PF14429">
    <property type="entry name" value="DOCK-C2"/>
    <property type="match status" value="1"/>
</dbReference>
<dbReference type="InterPro" id="IPR056372">
    <property type="entry name" value="TPR_DOCK"/>
</dbReference>
<dbReference type="GO" id="GO:0007264">
    <property type="term" value="P:small GTPase-mediated signal transduction"/>
    <property type="evidence" value="ECO:0007669"/>
    <property type="project" value="InterPro"/>
</dbReference>
<dbReference type="EnsemblMetazoa" id="XM_022791199">
    <property type="protein sequence ID" value="XP_022646934"/>
    <property type="gene ID" value="LOC111244278"/>
</dbReference>
<protein>
    <recommendedName>
        <fullName evidence="14">Dedicator of cytokinesis protein 1</fullName>
    </recommendedName>
</protein>
<dbReference type="CTD" id="42817"/>
<dbReference type="RefSeq" id="XP_022646933.1">
    <property type="nucleotide sequence ID" value="XM_022791198.1"/>
</dbReference>
<feature type="region of interest" description="Disordered" evidence="8">
    <location>
        <begin position="1688"/>
        <end position="1761"/>
    </location>
</feature>
<dbReference type="GO" id="GO:0031267">
    <property type="term" value="F:small GTPase binding"/>
    <property type="evidence" value="ECO:0007669"/>
    <property type="project" value="TreeGrafter"/>
</dbReference>
<dbReference type="KEGG" id="vde:111244278"/>
<feature type="domain" description="C2 DOCK-type" evidence="10">
    <location>
        <begin position="459"/>
        <end position="645"/>
    </location>
</feature>
<dbReference type="GO" id="GO:0005085">
    <property type="term" value="F:guanyl-nucleotide exchange factor activity"/>
    <property type="evidence" value="ECO:0007669"/>
    <property type="project" value="UniProtKB-KW"/>
</dbReference>
<evidence type="ECO:0000313" key="13">
    <source>
        <dbReference type="Proteomes" id="UP000594260"/>
    </source>
</evidence>
<feature type="compositionally biased region" description="Polar residues" evidence="8">
    <location>
        <begin position="1947"/>
        <end position="1956"/>
    </location>
</feature>
<feature type="compositionally biased region" description="Low complexity" evidence="8">
    <location>
        <begin position="1929"/>
        <end position="1940"/>
    </location>
</feature>
<dbReference type="InterPro" id="IPR042455">
    <property type="entry name" value="DOCK_N_sub1"/>
</dbReference>
<feature type="domain" description="SH3" evidence="9">
    <location>
        <begin position="8"/>
        <end position="70"/>
    </location>
</feature>
<evidence type="ECO:0000256" key="1">
    <source>
        <dbReference type="ARBA" id="ARBA00004496"/>
    </source>
</evidence>
<evidence type="ECO:0000259" key="9">
    <source>
        <dbReference type="PROSITE" id="PS50002"/>
    </source>
</evidence>
<keyword evidence="4" id="KW-0597">Phosphoprotein</keyword>
<dbReference type="Gene3D" id="1.20.58.740">
    <property type="match status" value="1"/>
</dbReference>